<dbReference type="CDD" id="cd08054">
    <property type="entry name" value="gp6"/>
    <property type="match status" value="1"/>
</dbReference>
<evidence type="ECO:0000313" key="2">
    <source>
        <dbReference type="Proteomes" id="UP000194137"/>
    </source>
</evidence>
<reference evidence="1 2" key="1">
    <citation type="submission" date="2017-05" db="EMBL/GenBank/DDBJ databases">
        <title>Full genome sequence of Pseudorhodoplanes sinuspersici.</title>
        <authorList>
            <person name="Dastgheib S.M.M."/>
            <person name="Shavandi M."/>
            <person name="Tirandaz H."/>
        </authorList>
    </citation>
    <scope>NUCLEOTIDE SEQUENCE [LARGE SCALE GENOMIC DNA]</scope>
    <source>
        <strain evidence="1 2">RIPI110</strain>
    </source>
</reference>
<evidence type="ECO:0000313" key="1">
    <source>
        <dbReference type="EMBL" id="ARQ01889.1"/>
    </source>
</evidence>
<dbReference type="NCBIfam" id="TIGR02215">
    <property type="entry name" value="phage_chp_gp8"/>
    <property type="match status" value="1"/>
</dbReference>
<dbReference type="InterPro" id="IPR011738">
    <property type="entry name" value="Phage_CHP"/>
</dbReference>
<dbReference type="EMBL" id="CP021112">
    <property type="protein sequence ID" value="ARQ01889.1"/>
    <property type="molecule type" value="Genomic_DNA"/>
</dbReference>
<dbReference type="AlphaFoldDB" id="A0A1W6ZWV9"/>
<evidence type="ECO:0008006" key="3">
    <source>
        <dbReference type="Google" id="ProtNLM"/>
    </source>
</evidence>
<protein>
    <recommendedName>
        <fullName evidence="3">Phage gp6-like head-tail connector protein</fullName>
    </recommendedName>
</protein>
<gene>
    <name evidence="1" type="ORF">CAK95_24415</name>
</gene>
<dbReference type="STRING" id="1235591.CAK95_24415"/>
<sequence length="205" mass="22770">MPRPRMYRPVLVTPPALKPITLAEAKAWLDIPYTNKDAVITGLIAAATAHLDGWTGILGRCLCEQTWRQDFDRLNRCLRLPLAPVISITSVKYDDADGVEQTVSSGDYELLNDDLGPYVRFKDAYSFPQVHDERPAVRVTYLAGYPNTGSEPDVTSTVPDDIKHAIALLVRHWFDNPTAVVVGVTAQSVPHAVDALLAPHRRIRF</sequence>
<dbReference type="KEGG" id="psin:CAK95_24415"/>
<dbReference type="Gene3D" id="1.10.3230.30">
    <property type="entry name" value="Phage gp6-like head-tail connector protein"/>
    <property type="match status" value="1"/>
</dbReference>
<name>A0A1W6ZWV9_9HYPH</name>
<accession>A0A1W6ZWV9</accession>
<keyword evidence="2" id="KW-1185">Reference proteome</keyword>
<proteinExistence type="predicted"/>
<dbReference type="Proteomes" id="UP000194137">
    <property type="component" value="Chromosome"/>
</dbReference>
<organism evidence="1 2">
    <name type="scientific">Pseudorhodoplanes sinuspersici</name>
    <dbReference type="NCBI Taxonomy" id="1235591"/>
    <lineage>
        <taxon>Bacteria</taxon>
        <taxon>Pseudomonadati</taxon>
        <taxon>Pseudomonadota</taxon>
        <taxon>Alphaproteobacteria</taxon>
        <taxon>Hyphomicrobiales</taxon>
        <taxon>Pseudorhodoplanes</taxon>
    </lineage>
</organism>